<dbReference type="Gramene" id="KGN59139">
    <property type="protein sequence ID" value="KGN59139"/>
    <property type="gene ID" value="Csa_3G776985"/>
</dbReference>
<accession>A0A0A0LE17</accession>
<sequence>MLRAILSDAFIASESPESGAVGLTTGVFFQHLKRFRKVHKKPGSVSFRSGFSFGGAGSHERRRFFHRRLRSRFDLTLPIHETFGDEGSTSAESDFSEDPDCLGNSLVFPDFAFRRLFESTKQVL</sequence>
<gene>
    <name evidence="1" type="ORF">Csa_3G776985</name>
</gene>
<reference evidence="1 2" key="1">
    <citation type="journal article" date="2009" name="Nat. Genet.">
        <title>The genome of the cucumber, Cucumis sativus L.</title>
        <authorList>
            <person name="Huang S."/>
            <person name="Li R."/>
            <person name="Zhang Z."/>
            <person name="Li L."/>
            <person name="Gu X."/>
            <person name="Fan W."/>
            <person name="Lucas W.J."/>
            <person name="Wang X."/>
            <person name="Xie B."/>
            <person name="Ni P."/>
            <person name="Ren Y."/>
            <person name="Zhu H."/>
            <person name="Li J."/>
            <person name="Lin K."/>
            <person name="Jin W."/>
            <person name="Fei Z."/>
            <person name="Li G."/>
            <person name="Staub J."/>
            <person name="Kilian A."/>
            <person name="van der Vossen E.A."/>
            <person name="Wu Y."/>
            <person name="Guo J."/>
            <person name="He J."/>
            <person name="Jia Z."/>
            <person name="Ren Y."/>
            <person name="Tian G."/>
            <person name="Lu Y."/>
            <person name="Ruan J."/>
            <person name="Qian W."/>
            <person name="Wang M."/>
            <person name="Huang Q."/>
            <person name="Li B."/>
            <person name="Xuan Z."/>
            <person name="Cao J."/>
            <person name="Asan"/>
            <person name="Wu Z."/>
            <person name="Zhang J."/>
            <person name="Cai Q."/>
            <person name="Bai Y."/>
            <person name="Zhao B."/>
            <person name="Han Y."/>
            <person name="Li Y."/>
            <person name="Li X."/>
            <person name="Wang S."/>
            <person name="Shi Q."/>
            <person name="Liu S."/>
            <person name="Cho W.K."/>
            <person name="Kim J.Y."/>
            <person name="Xu Y."/>
            <person name="Heller-Uszynska K."/>
            <person name="Miao H."/>
            <person name="Cheng Z."/>
            <person name="Zhang S."/>
            <person name="Wu J."/>
            <person name="Yang Y."/>
            <person name="Kang H."/>
            <person name="Li M."/>
            <person name="Liang H."/>
            <person name="Ren X."/>
            <person name="Shi Z."/>
            <person name="Wen M."/>
            <person name="Jian M."/>
            <person name="Yang H."/>
            <person name="Zhang G."/>
            <person name="Yang Z."/>
            <person name="Chen R."/>
            <person name="Liu S."/>
            <person name="Li J."/>
            <person name="Ma L."/>
            <person name="Liu H."/>
            <person name="Zhou Y."/>
            <person name="Zhao J."/>
            <person name="Fang X."/>
            <person name="Li G."/>
            <person name="Fang L."/>
            <person name="Li Y."/>
            <person name="Liu D."/>
            <person name="Zheng H."/>
            <person name="Zhang Y."/>
            <person name="Qin N."/>
            <person name="Li Z."/>
            <person name="Yang G."/>
            <person name="Yang S."/>
            <person name="Bolund L."/>
            <person name="Kristiansen K."/>
            <person name="Zheng H."/>
            <person name="Li S."/>
            <person name="Zhang X."/>
            <person name="Yang H."/>
            <person name="Wang J."/>
            <person name="Sun R."/>
            <person name="Zhang B."/>
            <person name="Jiang S."/>
            <person name="Wang J."/>
            <person name="Du Y."/>
            <person name="Li S."/>
        </authorList>
    </citation>
    <scope>NUCLEOTIDE SEQUENCE [LARGE SCALE GENOMIC DNA]</scope>
    <source>
        <strain evidence="2">cv. 9930</strain>
    </source>
</reference>
<dbReference type="EMBL" id="CM002924">
    <property type="protein sequence ID" value="KGN59139.1"/>
    <property type="molecule type" value="Genomic_DNA"/>
</dbReference>
<organism evidence="1 2">
    <name type="scientific">Cucumis sativus</name>
    <name type="common">Cucumber</name>
    <dbReference type="NCBI Taxonomy" id="3659"/>
    <lineage>
        <taxon>Eukaryota</taxon>
        <taxon>Viridiplantae</taxon>
        <taxon>Streptophyta</taxon>
        <taxon>Embryophyta</taxon>
        <taxon>Tracheophyta</taxon>
        <taxon>Spermatophyta</taxon>
        <taxon>Magnoliopsida</taxon>
        <taxon>eudicotyledons</taxon>
        <taxon>Gunneridae</taxon>
        <taxon>Pentapetalae</taxon>
        <taxon>rosids</taxon>
        <taxon>fabids</taxon>
        <taxon>Cucurbitales</taxon>
        <taxon>Cucurbitaceae</taxon>
        <taxon>Benincaseae</taxon>
        <taxon>Cucumis</taxon>
    </lineage>
</organism>
<keyword evidence="2" id="KW-1185">Reference proteome</keyword>
<dbReference type="AlphaFoldDB" id="A0A0A0LE17"/>
<reference evidence="1 2" key="3">
    <citation type="journal article" date="2010" name="BMC Genomics">
        <title>Transcriptome sequencing and comparative analysis of cucumber flowers with different sex types.</title>
        <authorList>
            <person name="Guo S."/>
            <person name="Zheng Y."/>
            <person name="Joung J.G."/>
            <person name="Liu S."/>
            <person name="Zhang Z."/>
            <person name="Crasta O.R."/>
            <person name="Sobral B.W."/>
            <person name="Xu Y."/>
            <person name="Huang S."/>
            <person name="Fei Z."/>
        </authorList>
    </citation>
    <scope>NUCLEOTIDE SEQUENCE [LARGE SCALE GENOMIC DNA]</scope>
    <source>
        <strain evidence="2">cv. 9930</strain>
    </source>
</reference>
<name>A0A0A0LE17_CUCSA</name>
<evidence type="ECO:0000313" key="1">
    <source>
        <dbReference type="EMBL" id="KGN59139.1"/>
    </source>
</evidence>
<reference evidence="1 2" key="4">
    <citation type="journal article" date="2011" name="BMC Genomics">
        <title>RNA-Seq improves annotation of protein-coding genes in the cucumber genome.</title>
        <authorList>
            <person name="Li Z."/>
            <person name="Zhang Z."/>
            <person name="Yan P."/>
            <person name="Huang S."/>
            <person name="Fei Z."/>
            <person name="Lin K."/>
        </authorList>
    </citation>
    <scope>NUCLEOTIDE SEQUENCE [LARGE SCALE GENOMIC DNA]</scope>
    <source>
        <strain evidence="2">cv. 9930</strain>
    </source>
</reference>
<proteinExistence type="predicted"/>
<reference evidence="1 2" key="2">
    <citation type="journal article" date="2009" name="PLoS ONE">
        <title>An integrated genetic and cytogenetic map of the cucumber genome.</title>
        <authorList>
            <person name="Ren Y."/>
            <person name="Zhang Z."/>
            <person name="Liu J."/>
            <person name="Staub J.E."/>
            <person name="Han Y."/>
            <person name="Cheng Z."/>
            <person name="Li X."/>
            <person name="Lu J."/>
            <person name="Miao H."/>
            <person name="Kang H."/>
            <person name="Xie B."/>
            <person name="Gu X."/>
            <person name="Wang X."/>
            <person name="Du Y."/>
            <person name="Jin W."/>
            <person name="Huang S."/>
        </authorList>
    </citation>
    <scope>NUCLEOTIDE SEQUENCE [LARGE SCALE GENOMIC DNA]</scope>
    <source>
        <strain evidence="2">cv. 9930</strain>
    </source>
</reference>
<protein>
    <submittedName>
        <fullName evidence="1">Uncharacterized protein</fullName>
    </submittedName>
</protein>
<dbReference type="Proteomes" id="UP000029981">
    <property type="component" value="Chromosome 3"/>
</dbReference>
<evidence type="ECO:0000313" key="2">
    <source>
        <dbReference type="Proteomes" id="UP000029981"/>
    </source>
</evidence>